<dbReference type="Gene3D" id="3.30.70.20">
    <property type="match status" value="1"/>
</dbReference>
<keyword evidence="6" id="KW-1185">Reference proteome</keyword>
<dbReference type="Pfam" id="PF12838">
    <property type="entry name" value="Fer4_7"/>
    <property type="match status" value="1"/>
</dbReference>
<dbReference type="RefSeq" id="WP_106493138.1">
    <property type="nucleotide sequence ID" value="NZ_JBGKFY010000003.1"/>
</dbReference>
<feature type="domain" description="4Fe-4S ferredoxin-type" evidence="4">
    <location>
        <begin position="47"/>
        <end position="77"/>
    </location>
</feature>
<evidence type="ECO:0000259" key="4">
    <source>
        <dbReference type="PROSITE" id="PS51379"/>
    </source>
</evidence>
<accession>A0A4Q1RKD1</accession>
<protein>
    <submittedName>
        <fullName evidence="5">4Fe-4S dicluster domain-containing protein</fullName>
    </submittedName>
</protein>
<dbReference type="AlphaFoldDB" id="A0A4Q1RKD1"/>
<dbReference type="PROSITE" id="PS51379">
    <property type="entry name" value="4FE4S_FER_2"/>
    <property type="match status" value="2"/>
</dbReference>
<keyword evidence="1" id="KW-0479">Metal-binding</keyword>
<sequence length="93" mass="10258">MSKMKVEVIPCSATPLIYDEEKCIGCNACAEICQCDIILPNPEKGKPPIVMFPGECYYCGACVMVCPKKGALRLQHPVMNRAKFVPVKPEPEN</sequence>
<dbReference type="Proteomes" id="UP000290106">
    <property type="component" value="Unassembled WGS sequence"/>
</dbReference>
<proteinExistence type="predicted"/>
<dbReference type="OrthoDB" id="9798098at2"/>
<dbReference type="PROSITE" id="PS00198">
    <property type="entry name" value="4FE4S_FER_1"/>
    <property type="match status" value="1"/>
</dbReference>
<evidence type="ECO:0000256" key="1">
    <source>
        <dbReference type="ARBA" id="ARBA00022723"/>
    </source>
</evidence>
<reference evidence="5 6" key="1">
    <citation type="submission" date="2019-01" db="EMBL/GenBank/DDBJ databases">
        <title>Blautia sp. nov. KGMB01111 isolated human feces.</title>
        <authorList>
            <person name="Park J.-E."/>
            <person name="Kim J.-S."/>
            <person name="Park S.-H."/>
        </authorList>
    </citation>
    <scope>NUCLEOTIDE SEQUENCE [LARGE SCALE GENOMIC DNA]</scope>
    <source>
        <strain evidence="5 6">KGMB01111</strain>
    </source>
</reference>
<name>A0A4Q1RKD1_9FIRM</name>
<dbReference type="GO" id="GO:0051536">
    <property type="term" value="F:iron-sulfur cluster binding"/>
    <property type="evidence" value="ECO:0007669"/>
    <property type="project" value="UniProtKB-KW"/>
</dbReference>
<dbReference type="GO" id="GO:0046872">
    <property type="term" value="F:metal ion binding"/>
    <property type="evidence" value="ECO:0007669"/>
    <property type="project" value="UniProtKB-KW"/>
</dbReference>
<evidence type="ECO:0000256" key="3">
    <source>
        <dbReference type="ARBA" id="ARBA00023014"/>
    </source>
</evidence>
<gene>
    <name evidence="5" type="ORF">ETP43_14245</name>
</gene>
<evidence type="ECO:0000256" key="2">
    <source>
        <dbReference type="ARBA" id="ARBA00023004"/>
    </source>
</evidence>
<keyword evidence="2" id="KW-0408">Iron</keyword>
<dbReference type="InterPro" id="IPR017900">
    <property type="entry name" value="4Fe4S_Fe_S_CS"/>
</dbReference>
<organism evidence="5 6">
    <name type="scientific">Blautia faecicola</name>
    <dbReference type="NCBI Taxonomy" id="2509240"/>
    <lineage>
        <taxon>Bacteria</taxon>
        <taxon>Bacillati</taxon>
        <taxon>Bacillota</taxon>
        <taxon>Clostridia</taxon>
        <taxon>Lachnospirales</taxon>
        <taxon>Lachnospiraceae</taxon>
        <taxon>Blautia</taxon>
    </lineage>
</organism>
<dbReference type="EMBL" id="SDKC01000001">
    <property type="protein sequence ID" value="RXS76244.1"/>
    <property type="molecule type" value="Genomic_DNA"/>
</dbReference>
<evidence type="ECO:0000313" key="6">
    <source>
        <dbReference type="Proteomes" id="UP000290106"/>
    </source>
</evidence>
<dbReference type="InterPro" id="IPR017896">
    <property type="entry name" value="4Fe4S_Fe-S-bd"/>
</dbReference>
<dbReference type="SUPFAM" id="SSF54862">
    <property type="entry name" value="4Fe-4S ferredoxins"/>
    <property type="match status" value="1"/>
</dbReference>
<feature type="domain" description="4Fe-4S ferredoxin-type" evidence="4">
    <location>
        <begin position="14"/>
        <end position="43"/>
    </location>
</feature>
<comment type="caution">
    <text evidence="5">The sequence shown here is derived from an EMBL/GenBank/DDBJ whole genome shotgun (WGS) entry which is preliminary data.</text>
</comment>
<keyword evidence="3" id="KW-0411">Iron-sulfur</keyword>
<evidence type="ECO:0000313" key="5">
    <source>
        <dbReference type="EMBL" id="RXS76244.1"/>
    </source>
</evidence>